<keyword evidence="20" id="KW-1185">Reference proteome</keyword>
<dbReference type="GO" id="GO:0045910">
    <property type="term" value="P:negative regulation of DNA recombination"/>
    <property type="evidence" value="ECO:0007669"/>
    <property type="project" value="TreeGrafter"/>
</dbReference>
<dbReference type="InterPro" id="IPR057498">
    <property type="entry name" value="Rtel1_ARCH"/>
</dbReference>
<dbReference type="GO" id="GO:1904430">
    <property type="term" value="P:negative regulation of t-circle formation"/>
    <property type="evidence" value="ECO:0007669"/>
    <property type="project" value="TreeGrafter"/>
</dbReference>
<dbReference type="SMART" id="SM00488">
    <property type="entry name" value="DEXDc2"/>
    <property type="match status" value="1"/>
</dbReference>
<dbReference type="GO" id="GO:0003677">
    <property type="term" value="F:DNA binding"/>
    <property type="evidence" value="ECO:0007669"/>
    <property type="project" value="UniProtKB-UniRule"/>
</dbReference>
<dbReference type="SMART" id="SM00491">
    <property type="entry name" value="HELICc2"/>
    <property type="match status" value="1"/>
</dbReference>
<evidence type="ECO:0000256" key="13">
    <source>
        <dbReference type="ARBA" id="ARBA00023235"/>
    </source>
</evidence>
<keyword evidence="12 16" id="KW-0234">DNA repair</keyword>
<dbReference type="GO" id="GO:0006281">
    <property type="term" value="P:DNA repair"/>
    <property type="evidence" value="ECO:0007669"/>
    <property type="project" value="UniProtKB-UniRule"/>
</dbReference>
<evidence type="ECO:0000256" key="10">
    <source>
        <dbReference type="ARBA" id="ARBA00023014"/>
    </source>
</evidence>
<evidence type="ECO:0000256" key="1">
    <source>
        <dbReference type="ARBA" id="ARBA00004123"/>
    </source>
</evidence>
<evidence type="ECO:0000313" key="20">
    <source>
        <dbReference type="Proteomes" id="UP000291020"/>
    </source>
</evidence>
<dbReference type="Proteomes" id="UP000291020">
    <property type="component" value="Unassembled WGS sequence"/>
</dbReference>
<dbReference type="Gene3D" id="3.40.50.300">
    <property type="entry name" value="P-loop containing nucleotide triphosphate hydrolases"/>
    <property type="match status" value="2"/>
</dbReference>
<protein>
    <recommendedName>
        <fullName evidence="16">Regulator of telomere elongation helicase 1</fullName>
        <ecNumber evidence="16">5.6.2.-</ecNumber>
    </recommendedName>
</protein>
<keyword evidence="9 16" id="KW-0408">Iron</keyword>
<evidence type="ECO:0000256" key="9">
    <source>
        <dbReference type="ARBA" id="ARBA00023004"/>
    </source>
</evidence>
<keyword evidence="5 16" id="KW-0227">DNA damage</keyword>
<dbReference type="InterPro" id="IPR014013">
    <property type="entry name" value="Helic_SF1/SF2_ATP-bd_DinG/Rad3"/>
</dbReference>
<dbReference type="Gene3D" id="1.20.1160.20">
    <property type="match status" value="2"/>
</dbReference>
<dbReference type="SUPFAM" id="SSF52540">
    <property type="entry name" value="P-loop containing nucleoside triphosphate hydrolases"/>
    <property type="match status" value="2"/>
</dbReference>
<keyword evidence="4 16" id="KW-0547">Nucleotide-binding</keyword>
<dbReference type="GO" id="GO:0006310">
    <property type="term" value="P:DNA recombination"/>
    <property type="evidence" value="ECO:0007669"/>
    <property type="project" value="InterPro"/>
</dbReference>
<gene>
    <name evidence="16" type="primary">RTEL1</name>
</gene>
<evidence type="ECO:0000256" key="16">
    <source>
        <dbReference type="HAMAP-Rule" id="MF_03065"/>
    </source>
</evidence>
<dbReference type="Pfam" id="PF23116">
    <property type="entry name" value="HHD_RTEL1"/>
    <property type="match status" value="1"/>
</dbReference>
<dbReference type="InterPro" id="IPR006554">
    <property type="entry name" value="Helicase-like_DEXD_c2"/>
</dbReference>
<keyword evidence="6 16" id="KW-0378">Hydrolase</keyword>
<comment type="caution">
    <text evidence="16">Lacks conserved residue(s) required for the propagation of feature annotation.</text>
</comment>
<feature type="compositionally biased region" description="Basic and acidic residues" evidence="17">
    <location>
        <begin position="1043"/>
        <end position="1065"/>
    </location>
</feature>
<dbReference type="EC" id="5.6.2.-" evidence="16"/>
<dbReference type="GO" id="GO:0046872">
    <property type="term" value="F:metal ion binding"/>
    <property type="evidence" value="ECO:0007669"/>
    <property type="project" value="UniProtKB-UniRule"/>
</dbReference>
<evidence type="ECO:0000256" key="7">
    <source>
        <dbReference type="ARBA" id="ARBA00022806"/>
    </source>
</evidence>
<comment type="function">
    <text evidence="16">A probable ATP-dependent DNA helicase implicated in telomere-length regulation, DNA repair and the maintenance of genomic stability. Acts as an anti-recombinase to counteract toxic recombination and limit crossover during meiosis. Regulates meiotic recombination and crossover homeostasis by physically dissociating strand invasion events and thereby promotes noncrossover repair by meiotic synthesis dependent strand annealing (SDSA) as well as disassembly of D loop recombination intermediates. Also disassembles T loops and prevents telomere fragility by counteracting telomeric G4-DNA structures, which together ensure the dynamics and stability of the telomere.</text>
</comment>
<dbReference type="FunFam" id="3.40.50.300:FF:000691">
    <property type="entry name" value="Regulator of telomere elongation helicase 1"/>
    <property type="match status" value="1"/>
</dbReference>
<dbReference type="NCBIfam" id="TIGR00604">
    <property type="entry name" value="rad3"/>
    <property type="match status" value="1"/>
</dbReference>
<evidence type="ECO:0000256" key="12">
    <source>
        <dbReference type="ARBA" id="ARBA00023204"/>
    </source>
</evidence>
<dbReference type="PANTHER" id="PTHR11472:SF34">
    <property type="entry name" value="REGULATOR OF TELOMERE ELONGATION HELICASE 1"/>
    <property type="match status" value="1"/>
</dbReference>
<organism evidence="19 20">
    <name type="scientific">Gopherus agassizii</name>
    <name type="common">Agassiz's desert tortoise</name>
    <dbReference type="NCBI Taxonomy" id="38772"/>
    <lineage>
        <taxon>Eukaryota</taxon>
        <taxon>Metazoa</taxon>
        <taxon>Chordata</taxon>
        <taxon>Craniata</taxon>
        <taxon>Vertebrata</taxon>
        <taxon>Euteleostomi</taxon>
        <taxon>Archelosauria</taxon>
        <taxon>Testudinata</taxon>
        <taxon>Testudines</taxon>
        <taxon>Cryptodira</taxon>
        <taxon>Durocryptodira</taxon>
        <taxon>Testudinoidea</taxon>
        <taxon>Testudinidae</taxon>
        <taxon>Gopherus</taxon>
    </lineage>
</organism>
<feature type="binding site" evidence="16">
    <location>
        <position position="172"/>
    </location>
    <ligand>
        <name>[4Fe-4S] cluster</name>
        <dbReference type="ChEBI" id="CHEBI:49883"/>
    </ligand>
</feature>
<dbReference type="InterPro" id="IPR013020">
    <property type="entry name" value="Rad3/Chl1-like"/>
</dbReference>
<dbReference type="PROSITE" id="PS51193">
    <property type="entry name" value="HELICASE_ATP_BIND_2"/>
    <property type="match status" value="1"/>
</dbReference>
<sequence length="1311" mass="149096">MPKITLNGITVDFPFQPYRCQEEYMTKVLECLQKKVNGILESPTGTGKTLCLLCATLAWREHFKDTISARKIAQRMSGVELFPDRPMSSWGDAAKDAEIPAYYTDVPKIIYASRTHSQLTQVISELKSTVYRPKVCVLGSREQLCINPEVKRQESNHMQIHMCRMKVMARTCHFYNNVEEKSTEKELTNSILDIEDLVKNGNKHRVCPYYLSRSLKQQADIIFMPYNYLLDSKSRRAHNLDLKGTVVILDEAHNVEKLCEESSSFDLTPYDLASAMDAINVVLEEQAKVVQQNEIHAEFNMEFASSGLSMELEDIAKIKRILLQLENAIDAVQLPDNGNGVTKEGSYIFDLFAEAQITFQTKTSLLESLEQIEQFLSGRTGIFTNIAGLHKLSDIIQIVFSIDPPEGTSSFMPVQSISKYYKVHIHMDTSNQKKKQRTDLWSSSVTKKEGKVLSYWCFSPGYSMHELVRQGVRTIILTSGTLSPLSSFTMEMQIPFPVCLENPHVIDKHQIWVGIIPKGPDGGLLSSTYEKRFSVECLSSLGKTIGNLVRIIPHGLLVFFPSYPVMDKSLEYWREHDFAKRIEEVKPMFVEPRNKGTFTEIMDAYYDKIVCPKSSGATFLAVCRGKASEGLDFADMNGRGVVITGLPFPPRMEPRVVLKMQFLDEMKRQGSGTQFLSGREWYRQQASRAVNQAIGRVIRHRQDYGAIFLCDHRFVNNDVRSQLPSWVRPYVKIYNNFGHAVREVSQFFRIAQKIMPPPPTRSSCPSTICEEDLTSSTSSGQPFSWTKAKNLDDHVPSLKRKRMGLLGDGATSLCVEYDQELIASRRQPIGLLDALEHNEKSSEGTEDDRLPGEEKAKRLSTLSLQYEKRLTDEQKGGRKKIKIVNNLQADKVADPAEPKKTRATLFIATVKQALSQLHYDLFSKALQQYKRTDDFQAMLSQMSSLFMEDQKKHILLREFYQFVRPQHKKQFDEACCSLTGVGCGYKPEHSLLREEREVLAKKAGEKQCLPKTTFSEGSSSQLNSQLHLNKGGSHLISGLNKTGENHSHIPEKDHEEASSSHREDHRELVRATYLNDLKKALDKNSYSRFCEALSAYKKTDDYDAMVLVVAALTTEKPEYFHLLQRFYIFVRPHHKERFRRMCKDLTGMSCSEEEKKKLHPEVQEAKDCLNLENSCSKAETSETQDKAVSHTPAAFKSDMPRKTQSKIFSFCSNQNSKPGSQKTDTLTGSCSIRAPTNPRSLPVLPLNMEPECGRFQCSKCKSEDDVPFKCQLCTFTCCKTCWEQLLKIAKKCPECQTDTKRKHLAQVFFLP</sequence>
<dbReference type="GO" id="GO:0003678">
    <property type="term" value="F:DNA helicase activity"/>
    <property type="evidence" value="ECO:0007669"/>
    <property type="project" value="UniProtKB-UniRule"/>
</dbReference>
<evidence type="ECO:0000256" key="14">
    <source>
        <dbReference type="ARBA" id="ARBA00023242"/>
    </source>
</evidence>
<dbReference type="InterPro" id="IPR049909">
    <property type="entry name" value="Rtel1_HHD"/>
</dbReference>
<evidence type="ECO:0000313" key="19">
    <source>
        <dbReference type="Ensembl" id="ENSGAGP00000026724.1"/>
    </source>
</evidence>
<feature type="region of interest" description="Disordered" evidence="17">
    <location>
        <begin position="758"/>
        <end position="786"/>
    </location>
</feature>
<evidence type="ECO:0000256" key="8">
    <source>
        <dbReference type="ARBA" id="ARBA00022840"/>
    </source>
</evidence>
<accession>A0A452IFR0</accession>
<proteinExistence type="inferred from homology"/>
<feature type="binding site" evidence="16">
    <location>
        <position position="207"/>
    </location>
    <ligand>
        <name>[4Fe-4S] cluster</name>
        <dbReference type="ChEBI" id="CHEBI:49883"/>
    </ligand>
</feature>
<dbReference type="CDD" id="cd17970">
    <property type="entry name" value="DEAHc_FancJ"/>
    <property type="match status" value="1"/>
</dbReference>
<comment type="subcellular location">
    <subcellularLocation>
        <location evidence="1 16">Nucleus</location>
    </subcellularLocation>
</comment>
<evidence type="ECO:0000256" key="6">
    <source>
        <dbReference type="ARBA" id="ARBA00022801"/>
    </source>
</evidence>
<dbReference type="FunFam" id="3.40.50.300:FF:000431">
    <property type="entry name" value="Regulator of telomere elongation helicase 1"/>
    <property type="match status" value="1"/>
</dbReference>
<dbReference type="GO" id="GO:0090657">
    <property type="term" value="P:telomeric loop disassembly"/>
    <property type="evidence" value="ECO:0007669"/>
    <property type="project" value="TreeGrafter"/>
</dbReference>
<keyword evidence="10 16" id="KW-0411">Iron-sulfur</keyword>
<feature type="binding site" evidence="16">
    <location>
        <position position="163"/>
    </location>
    <ligand>
        <name>[4Fe-4S] cluster</name>
        <dbReference type="ChEBI" id="CHEBI:49883"/>
    </ligand>
</feature>
<keyword evidence="7 16" id="KW-0347">Helicase</keyword>
<feature type="compositionally biased region" description="Polar residues" evidence="17">
    <location>
        <begin position="774"/>
        <end position="784"/>
    </location>
</feature>
<dbReference type="InterPro" id="IPR045028">
    <property type="entry name" value="DinG/Rad3-like"/>
</dbReference>
<dbReference type="Pfam" id="PF06733">
    <property type="entry name" value="DEAD_2"/>
    <property type="match status" value="1"/>
</dbReference>
<dbReference type="GO" id="GO:0006260">
    <property type="term" value="P:DNA replication"/>
    <property type="evidence" value="ECO:0007669"/>
    <property type="project" value="InterPro"/>
</dbReference>
<dbReference type="InterPro" id="IPR027417">
    <property type="entry name" value="P-loop_NTPase"/>
</dbReference>
<evidence type="ECO:0000259" key="18">
    <source>
        <dbReference type="PROSITE" id="PS51193"/>
    </source>
</evidence>
<keyword evidence="14 16" id="KW-0539">Nucleus</keyword>
<evidence type="ECO:0000256" key="5">
    <source>
        <dbReference type="ARBA" id="ARBA00022763"/>
    </source>
</evidence>
<keyword evidence="3 16" id="KW-0479">Metal-binding</keyword>
<evidence type="ECO:0000256" key="11">
    <source>
        <dbReference type="ARBA" id="ARBA00023125"/>
    </source>
</evidence>
<dbReference type="Pfam" id="PF23109">
    <property type="entry name" value="ARCH_RTEL1"/>
    <property type="match status" value="1"/>
</dbReference>
<name>A0A452IFR0_9SAUR</name>
<reference evidence="19" key="3">
    <citation type="submission" date="2025-09" db="UniProtKB">
        <authorList>
            <consortium name="Ensembl"/>
        </authorList>
    </citation>
    <scope>IDENTIFICATION</scope>
</reference>
<evidence type="ECO:0000256" key="3">
    <source>
        <dbReference type="ARBA" id="ARBA00022723"/>
    </source>
</evidence>
<dbReference type="SMART" id="SM00487">
    <property type="entry name" value="DEXDc"/>
    <property type="match status" value="1"/>
</dbReference>
<dbReference type="CDD" id="cd13932">
    <property type="entry name" value="HN_RTEL1"/>
    <property type="match status" value="2"/>
</dbReference>
<reference evidence="20" key="1">
    <citation type="journal article" date="2017" name="PLoS ONE">
        <title>The Agassiz's desert tortoise genome provides a resource for the conservation of a threatened species.</title>
        <authorList>
            <person name="Tollis M."/>
            <person name="DeNardo D.F."/>
            <person name="Cornelius J.A."/>
            <person name="Dolby G.A."/>
            <person name="Edwards T."/>
            <person name="Henen B.T."/>
            <person name="Karl A.E."/>
            <person name="Murphy R.W."/>
            <person name="Kusumi K."/>
        </authorList>
    </citation>
    <scope>NUCLEOTIDE SEQUENCE [LARGE SCALE GENOMIC DNA]</scope>
</reference>
<dbReference type="InterPro" id="IPR014001">
    <property type="entry name" value="Helicase_ATP-bd"/>
</dbReference>
<dbReference type="STRING" id="38772.ENSGAGP00000026724"/>
<comment type="similarity">
    <text evidence="16">Belongs to the helicase family. RAD3/XPD subfamily.</text>
</comment>
<dbReference type="CDD" id="cd18788">
    <property type="entry name" value="SF2_C_XPD"/>
    <property type="match status" value="1"/>
</dbReference>
<dbReference type="GO" id="GO:0070182">
    <property type="term" value="F:DNA polymerase binding"/>
    <property type="evidence" value="ECO:0007669"/>
    <property type="project" value="TreeGrafter"/>
</dbReference>
<feature type="region of interest" description="Disordered" evidence="17">
    <location>
        <begin position="836"/>
        <end position="856"/>
    </location>
</feature>
<feature type="binding site" evidence="16">
    <location>
        <position position="145"/>
    </location>
    <ligand>
        <name>[4Fe-4S] cluster</name>
        <dbReference type="ChEBI" id="CHEBI:49883"/>
    </ligand>
</feature>
<dbReference type="Ensembl" id="ENSGAGT00000030372.1">
    <property type="protein sequence ID" value="ENSGAGP00000026724.1"/>
    <property type="gene ID" value="ENSGAGG00000019460.1"/>
</dbReference>
<dbReference type="GO" id="GO:0005634">
    <property type="term" value="C:nucleus"/>
    <property type="evidence" value="ECO:0007669"/>
    <property type="project" value="UniProtKB-SubCell"/>
</dbReference>
<reference evidence="19" key="2">
    <citation type="submission" date="2025-08" db="UniProtKB">
        <authorList>
            <consortium name="Ensembl"/>
        </authorList>
    </citation>
    <scope>IDENTIFICATION</scope>
</reference>
<dbReference type="Pfam" id="PF13307">
    <property type="entry name" value="Helicase_C_2"/>
    <property type="match status" value="1"/>
</dbReference>
<dbReference type="PANTHER" id="PTHR11472">
    <property type="entry name" value="DNA REPAIR DEAD HELICASE RAD3/XP-D SUBFAMILY MEMBER"/>
    <property type="match status" value="1"/>
</dbReference>
<dbReference type="InterPro" id="IPR010614">
    <property type="entry name" value="RAD3-like_helicase_DEAD"/>
</dbReference>
<dbReference type="InterPro" id="IPR030845">
    <property type="entry name" value="RTEL1"/>
</dbReference>
<keyword evidence="13 16" id="KW-0413">Isomerase</keyword>
<evidence type="ECO:0000256" key="4">
    <source>
        <dbReference type="ARBA" id="ARBA00022741"/>
    </source>
</evidence>
<keyword evidence="11 16" id="KW-0238">DNA-binding</keyword>
<feature type="region of interest" description="Disordered" evidence="17">
    <location>
        <begin position="1035"/>
        <end position="1065"/>
    </location>
</feature>
<evidence type="ECO:0000256" key="15">
    <source>
        <dbReference type="ARBA" id="ARBA00049360"/>
    </source>
</evidence>
<comment type="catalytic activity">
    <reaction evidence="15 16">
        <text>ATP + H2O = ADP + phosphate + H(+)</text>
        <dbReference type="Rhea" id="RHEA:13065"/>
        <dbReference type="ChEBI" id="CHEBI:15377"/>
        <dbReference type="ChEBI" id="CHEBI:15378"/>
        <dbReference type="ChEBI" id="CHEBI:30616"/>
        <dbReference type="ChEBI" id="CHEBI:43474"/>
        <dbReference type="ChEBI" id="CHEBI:456216"/>
    </reaction>
</comment>
<dbReference type="GO" id="GO:0051539">
    <property type="term" value="F:4 iron, 4 sulfur cluster binding"/>
    <property type="evidence" value="ECO:0007669"/>
    <property type="project" value="UniProtKB-UniRule"/>
</dbReference>
<keyword evidence="2 16" id="KW-0004">4Fe-4S</keyword>
<dbReference type="HAMAP" id="MF_03065">
    <property type="entry name" value="RTEL1"/>
    <property type="match status" value="1"/>
</dbReference>
<evidence type="ECO:0000256" key="17">
    <source>
        <dbReference type="SAM" id="MobiDB-lite"/>
    </source>
</evidence>
<feature type="domain" description="Helicase ATP-binding" evidence="18">
    <location>
        <begin position="7"/>
        <end position="296"/>
    </location>
</feature>
<dbReference type="InterPro" id="IPR006555">
    <property type="entry name" value="ATP-dep_Helicase_C"/>
</dbReference>
<dbReference type="GO" id="GO:0005524">
    <property type="term" value="F:ATP binding"/>
    <property type="evidence" value="ECO:0007669"/>
    <property type="project" value="UniProtKB-UniRule"/>
</dbReference>
<keyword evidence="8 16" id="KW-0067">ATP-binding</keyword>
<dbReference type="GO" id="GO:0010569">
    <property type="term" value="P:regulation of double-strand break repair via homologous recombination"/>
    <property type="evidence" value="ECO:0007669"/>
    <property type="project" value="UniProtKB-UniRule"/>
</dbReference>
<evidence type="ECO:0000256" key="2">
    <source>
        <dbReference type="ARBA" id="ARBA00022485"/>
    </source>
</evidence>
<dbReference type="GO" id="GO:0016887">
    <property type="term" value="F:ATP hydrolysis activity"/>
    <property type="evidence" value="ECO:0007669"/>
    <property type="project" value="RHEA"/>
</dbReference>